<evidence type="ECO:0000313" key="1">
    <source>
        <dbReference type="EMBL" id="QHU09312.1"/>
    </source>
</evidence>
<reference evidence="1" key="1">
    <citation type="journal article" date="2020" name="Nature">
        <title>Giant virus diversity and host interactions through global metagenomics.</title>
        <authorList>
            <person name="Schulz F."/>
            <person name="Roux S."/>
            <person name="Paez-Espino D."/>
            <person name="Jungbluth S."/>
            <person name="Walsh D.A."/>
            <person name="Denef V.J."/>
            <person name="McMahon K.D."/>
            <person name="Konstantinidis K.T."/>
            <person name="Eloe-Fadrosh E.A."/>
            <person name="Kyrpides N.C."/>
            <person name="Woyke T."/>
        </authorList>
    </citation>
    <scope>NUCLEOTIDE SEQUENCE</scope>
    <source>
        <strain evidence="1">GVMAG-S-1074260-58</strain>
    </source>
</reference>
<name>A0A6C0JU90_9ZZZZ</name>
<proteinExistence type="predicted"/>
<organism evidence="1">
    <name type="scientific">viral metagenome</name>
    <dbReference type="NCBI Taxonomy" id="1070528"/>
    <lineage>
        <taxon>unclassified sequences</taxon>
        <taxon>metagenomes</taxon>
        <taxon>organismal metagenomes</taxon>
    </lineage>
</organism>
<protein>
    <submittedName>
        <fullName evidence="1">Uncharacterized protein</fullName>
    </submittedName>
</protein>
<sequence>MLKYIFNYNSMIFKNICNKWRSVIMTFERTLTTQWIEEYNLAKKMYLINSKPKSSTIKHHSQD</sequence>
<dbReference type="AlphaFoldDB" id="A0A6C0JU90"/>
<accession>A0A6C0JU90</accession>
<dbReference type="EMBL" id="MN740708">
    <property type="protein sequence ID" value="QHU09312.1"/>
    <property type="molecule type" value="Genomic_DNA"/>
</dbReference>